<reference evidence="3" key="2">
    <citation type="submission" date="2020-08" db="EMBL/GenBank/DDBJ databases">
        <title>The Agave Microbiome: Exploring the role of microbial communities in plant adaptations to desert environments.</title>
        <authorList>
            <person name="Partida-Martinez L.P."/>
        </authorList>
    </citation>
    <scope>NUCLEOTIDE SEQUENCE [LARGE SCALE GENOMIC DNA]</scope>
    <source>
        <strain evidence="3">AT2.8</strain>
    </source>
</reference>
<gene>
    <name evidence="2" type="ORF">F4694_002401</name>
</gene>
<feature type="transmembrane region" description="Helical" evidence="1">
    <location>
        <begin position="284"/>
        <end position="307"/>
    </location>
</feature>
<dbReference type="PANTHER" id="PTHR31610:SF0">
    <property type="entry name" value="SLC26A_SULP TRANSPORTER DOMAIN-CONTAINING PROTEIN"/>
    <property type="match status" value="1"/>
</dbReference>
<feature type="transmembrane region" description="Helical" evidence="1">
    <location>
        <begin position="327"/>
        <end position="360"/>
    </location>
</feature>
<feature type="transmembrane region" description="Helical" evidence="1">
    <location>
        <begin position="49"/>
        <end position="69"/>
    </location>
</feature>
<keyword evidence="1" id="KW-1133">Transmembrane helix</keyword>
<reference evidence="3" key="1">
    <citation type="submission" date="2020-07" db="EMBL/GenBank/DDBJ databases">
        <authorList>
            <person name="Partida-Martinez L."/>
            <person name="Huntemann M."/>
            <person name="Clum A."/>
            <person name="Wang J."/>
            <person name="Palaniappan K."/>
            <person name="Ritter S."/>
            <person name="Chen I.-M."/>
            <person name="Stamatis D."/>
            <person name="Reddy T."/>
            <person name="O'Malley R."/>
            <person name="Daum C."/>
            <person name="Shapiro N."/>
            <person name="Ivanova N."/>
            <person name="Kyrpides N."/>
            <person name="Woyke T."/>
        </authorList>
    </citation>
    <scope>NUCLEOTIDE SEQUENCE [LARGE SCALE GENOMIC DNA]</scope>
    <source>
        <strain evidence="3">AT2.8</strain>
    </source>
</reference>
<evidence type="ECO:0000313" key="3">
    <source>
        <dbReference type="Proteomes" id="UP000548423"/>
    </source>
</evidence>
<feature type="transmembrane region" description="Helical" evidence="1">
    <location>
        <begin position="170"/>
        <end position="187"/>
    </location>
</feature>
<feature type="transmembrane region" description="Helical" evidence="1">
    <location>
        <begin position="199"/>
        <end position="220"/>
    </location>
</feature>
<feature type="transmembrane region" description="Helical" evidence="1">
    <location>
        <begin position="425"/>
        <end position="444"/>
    </location>
</feature>
<protein>
    <submittedName>
        <fullName evidence="2">AGZA family xanthine/uracil permease-like MFS transporter</fullName>
    </submittedName>
</protein>
<dbReference type="AlphaFoldDB" id="A0A852TE34"/>
<proteinExistence type="predicted"/>
<feature type="transmembrane region" description="Helical" evidence="1">
    <location>
        <begin position="451"/>
        <end position="470"/>
    </location>
</feature>
<accession>A0A852TE34</accession>
<keyword evidence="1" id="KW-0472">Membrane</keyword>
<feature type="transmembrane region" description="Helical" evidence="1">
    <location>
        <begin position="13"/>
        <end position="37"/>
    </location>
</feature>
<feature type="transmembrane region" description="Helical" evidence="1">
    <location>
        <begin position="372"/>
        <end position="390"/>
    </location>
</feature>
<feature type="transmembrane region" description="Helical" evidence="1">
    <location>
        <begin position="482"/>
        <end position="499"/>
    </location>
</feature>
<feature type="transmembrane region" description="Helical" evidence="1">
    <location>
        <begin position="246"/>
        <end position="263"/>
    </location>
</feature>
<feature type="transmembrane region" description="Helical" evidence="1">
    <location>
        <begin position="146"/>
        <end position="164"/>
    </location>
</feature>
<feature type="transmembrane region" description="Helical" evidence="1">
    <location>
        <begin position="81"/>
        <end position="104"/>
    </location>
</feature>
<keyword evidence="1" id="KW-0812">Transmembrane</keyword>
<dbReference type="PANTHER" id="PTHR31610">
    <property type="entry name" value="SLR0360 PROTEIN"/>
    <property type="match status" value="1"/>
</dbReference>
<comment type="caution">
    <text evidence="2">The sequence shown here is derived from an EMBL/GenBank/DDBJ whole genome shotgun (WGS) entry which is preliminary data.</text>
</comment>
<organism evidence="2 3">
    <name type="scientific">Neobacillus niacini</name>
    <dbReference type="NCBI Taxonomy" id="86668"/>
    <lineage>
        <taxon>Bacteria</taxon>
        <taxon>Bacillati</taxon>
        <taxon>Bacillota</taxon>
        <taxon>Bacilli</taxon>
        <taxon>Bacillales</taxon>
        <taxon>Bacillaceae</taxon>
        <taxon>Neobacillus</taxon>
    </lineage>
</organism>
<feature type="transmembrane region" description="Helical" evidence="1">
    <location>
        <begin position="110"/>
        <end position="134"/>
    </location>
</feature>
<name>A0A852TE34_9BACI</name>
<evidence type="ECO:0000313" key="2">
    <source>
        <dbReference type="EMBL" id="NYE05648.1"/>
    </source>
</evidence>
<sequence length="515" mass="54395">MDQTIKFWKKGDLAAYFGLLANNLTNLLTMMSLLIFVVGIPSAVVYGKIAPAFGMGIFIASCAYGFFAYRLAKKTGRTDVTALPSGPSAPSIFTVTFLVILPVYTQTKDYEFAIGIALVWCFVEAMILVVGSLLGDTIRRIIPRTVLLSCLSGLGLLLLAMNPMLQAFEAPMIAFAVLIIIFINWFGKSPVFAKIPTGFLLLAVGTGIAWALGVMEPGAISQSLSSFGFNPPSLNIDGFMQGLPHALPYLASAIPLGLSNYVFDLENIESAHTAGDEYQTRQVMLTNGIASCIGAVFGNPYPVTVYVGHPGWKSMGAGIGYTVATGLSMLILSLFGIGAFLLAVIPIYAIAPILVYIGVVTANQVVRETPKIEVPVIFIALFPWIANWALTLANNVLGAAGTAAGTVGIDKLASKGVYYEGLSHLGNGAPIASLLWGCIAIFAINDKPLRGAAAAAVAAALSIVGFIHSPTVAFAKGASVEFFFGYLMIAAIFVIKFMMDRSKAQAKPESGENAA</sequence>
<evidence type="ECO:0000256" key="1">
    <source>
        <dbReference type="SAM" id="Phobius"/>
    </source>
</evidence>
<dbReference type="EMBL" id="JACCBX010000004">
    <property type="protein sequence ID" value="NYE05648.1"/>
    <property type="molecule type" value="Genomic_DNA"/>
</dbReference>
<dbReference type="Proteomes" id="UP000548423">
    <property type="component" value="Unassembled WGS sequence"/>
</dbReference>